<reference evidence="2 3" key="1">
    <citation type="submission" date="2016-11" db="EMBL/GenBank/DDBJ databases">
        <authorList>
            <person name="Jaros S."/>
            <person name="Januszkiewicz K."/>
            <person name="Wedrychowicz H."/>
        </authorList>
    </citation>
    <scope>NUCLEOTIDE SEQUENCE [LARGE SCALE GENOMIC DNA]</scope>
    <source>
        <strain evidence="2 3">ATCC 23634</strain>
    </source>
</reference>
<feature type="chain" id="PRO_5012114472" description="Outer membrane protein beta-barrel domain-containing protein" evidence="1">
    <location>
        <begin position="21"/>
        <end position="376"/>
    </location>
</feature>
<evidence type="ECO:0000313" key="3">
    <source>
        <dbReference type="Proteomes" id="UP000183447"/>
    </source>
</evidence>
<evidence type="ECO:0008006" key="4">
    <source>
        <dbReference type="Google" id="ProtNLM"/>
    </source>
</evidence>
<protein>
    <recommendedName>
        <fullName evidence="4">Outer membrane protein beta-barrel domain-containing protein</fullName>
    </recommendedName>
</protein>
<accession>A0A1K2HTY5</accession>
<gene>
    <name evidence="2" type="ORF">SAMN02983003_0716</name>
</gene>
<evidence type="ECO:0000313" key="2">
    <source>
        <dbReference type="EMBL" id="SFZ81829.1"/>
    </source>
</evidence>
<dbReference type="OrthoDB" id="7591823at2"/>
<keyword evidence="1" id="KW-0732">Signal</keyword>
<organism evidence="2 3">
    <name type="scientific">Devosia enhydra</name>
    <dbReference type="NCBI Taxonomy" id="665118"/>
    <lineage>
        <taxon>Bacteria</taxon>
        <taxon>Pseudomonadati</taxon>
        <taxon>Pseudomonadota</taxon>
        <taxon>Alphaproteobacteria</taxon>
        <taxon>Hyphomicrobiales</taxon>
        <taxon>Devosiaceae</taxon>
        <taxon>Devosia</taxon>
    </lineage>
</organism>
<keyword evidence="3" id="KW-1185">Reference proteome</keyword>
<dbReference type="STRING" id="665118.SAMN02983003_0716"/>
<dbReference type="Proteomes" id="UP000183447">
    <property type="component" value="Unassembled WGS sequence"/>
</dbReference>
<dbReference type="AlphaFoldDB" id="A0A1K2HTY5"/>
<evidence type="ECO:0000256" key="1">
    <source>
        <dbReference type="SAM" id="SignalP"/>
    </source>
</evidence>
<proteinExistence type="predicted"/>
<feature type="signal peptide" evidence="1">
    <location>
        <begin position="1"/>
        <end position="20"/>
    </location>
</feature>
<dbReference type="RefSeq" id="WP_072339070.1">
    <property type="nucleotide sequence ID" value="NZ_FPKU01000001.1"/>
</dbReference>
<name>A0A1K2HTY5_9HYPH</name>
<sequence>MLRTAVSTLALMMATVPAMAADWDEWSDADMSFRGSQWVEPKDWTELGDGTDSLGFEFGTRYWYSLGAHSSSVGGLDKTTEDAAHFVEGHLRIEDARTRTYAKGLAGYAMAVRGSYDTGLRTGETLDGQIGYIGADMGYMAFGSTEPTEGFGPLLGYLYWNDSPRTTREGYTTNTAVTDWSPDTGQWSLGFDSQDDNMDIHALRLGVQTRAKLGEMIDVTAELAAVPYAHVSGTLGSHSSNSGPASYPVCNVTPPDSCPTYSFQSSPTTFSGWGYGAMGELMVGLHPTENLTFRLGGRAWYLQGTHDATYTRLSVTPPQLQAQVPVYADDGVTIEGYRDPDPLYGAPSSGTEDFIQTSNPFSLMRYGLLAELTYRF</sequence>
<dbReference type="EMBL" id="FPKU01000001">
    <property type="protein sequence ID" value="SFZ81829.1"/>
    <property type="molecule type" value="Genomic_DNA"/>
</dbReference>